<feature type="coiled-coil region" evidence="5">
    <location>
        <begin position="257"/>
        <end position="298"/>
    </location>
</feature>
<evidence type="ECO:0000313" key="10">
    <source>
        <dbReference type="Proteomes" id="UP001178507"/>
    </source>
</evidence>
<dbReference type="Pfam" id="PF00644">
    <property type="entry name" value="PARP"/>
    <property type="match status" value="1"/>
</dbReference>
<accession>A0AA36JQZ3</accession>
<evidence type="ECO:0000256" key="3">
    <source>
        <dbReference type="ARBA" id="ARBA00024347"/>
    </source>
</evidence>
<dbReference type="PROSITE" id="PS51059">
    <property type="entry name" value="PARP_CATALYTIC"/>
    <property type="match status" value="1"/>
</dbReference>
<keyword evidence="4" id="KW-0520">NAD</keyword>
<organism evidence="9 10">
    <name type="scientific">Effrenium voratum</name>
    <dbReference type="NCBI Taxonomy" id="2562239"/>
    <lineage>
        <taxon>Eukaryota</taxon>
        <taxon>Sar</taxon>
        <taxon>Alveolata</taxon>
        <taxon>Dinophyceae</taxon>
        <taxon>Suessiales</taxon>
        <taxon>Symbiodiniaceae</taxon>
        <taxon>Effrenium</taxon>
    </lineage>
</organism>
<sequence>MTGLPGCSRCGLTPVDMVGFWDDGYDRFRWIRTYSSSVLAPFFHEEWCPSSMDWLPAWQHPFPQNGRIYCPSCWRSWAWYVKEGGSAYALPERCEALASAHVEIKSKRGGPFLCVTCNKAFNKKTLESHLLLYHRKDQPNWKALQSSEVETQTTLMWVSDDYHLDLSWEFQAKGSGGYDDWQPFMQGAQEELETHFKLLQQQTGPSEVIVSTNGYSYAVDLNAMTQRNLKTNRTRSIRRQEVKKDSGPKQLEQGSDLADLLAERDQLKKDLNNQRTKVKALTEQVAALQKDLEAVEHCQQMTFQESWRASAQLGLRIFHRLAAKDPVIWKLQEALRAACTDGHYNQCGYMRFVTVVSVEQIHNTQLWNSYEFRKEQIRKEESLPASHVIQANKELSKACSWARLDADINEVLVLHGTLPENVDKIASGGFDERLARQGGLFGQGSYFTDESCKSFQYSGAYDRHAAGPSGCEGCIIISRVVLGYPYFATGQMKHLKTEPFRDDSDPSKGHCHCVVASSGISNGQGATQVHREFVVFNRYQAYPELLVRFRVP</sequence>
<name>A0AA36JQZ3_9DINO</name>
<dbReference type="PANTHER" id="PTHR45740">
    <property type="entry name" value="POLY [ADP-RIBOSE] POLYMERASE"/>
    <property type="match status" value="1"/>
</dbReference>
<feature type="region of interest" description="Disordered" evidence="6">
    <location>
        <begin position="234"/>
        <end position="255"/>
    </location>
</feature>
<evidence type="ECO:0000256" key="2">
    <source>
        <dbReference type="ARBA" id="ARBA00023242"/>
    </source>
</evidence>
<dbReference type="Gene3D" id="3.90.228.10">
    <property type="match status" value="1"/>
</dbReference>
<keyword evidence="5" id="KW-0175">Coiled coil</keyword>
<evidence type="ECO:0000256" key="5">
    <source>
        <dbReference type="SAM" id="Coils"/>
    </source>
</evidence>
<dbReference type="Gene3D" id="3.30.720.50">
    <property type="match status" value="1"/>
</dbReference>
<feature type="compositionally biased region" description="Basic and acidic residues" evidence="6">
    <location>
        <begin position="238"/>
        <end position="247"/>
    </location>
</feature>
<dbReference type="InterPro" id="IPR012317">
    <property type="entry name" value="Poly(ADP-ribose)pol_cat_dom"/>
</dbReference>
<reference evidence="9" key="1">
    <citation type="submission" date="2023-08" db="EMBL/GenBank/DDBJ databases">
        <authorList>
            <person name="Chen Y."/>
            <person name="Shah S."/>
            <person name="Dougan E. K."/>
            <person name="Thang M."/>
            <person name="Chan C."/>
        </authorList>
    </citation>
    <scope>NUCLEOTIDE SEQUENCE</scope>
</reference>
<evidence type="ECO:0000259" key="8">
    <source>
        <dbReference type="PROSITE" id="PS51059"/>
    </source>
</evidence>
<dbReference type="SUPFAM" id="SSF56399">
    <property type="entry name" value="ADP-ribosylation"/>
    <property type="match status" value="1"/>
</dbReference>
<keyword evidence="4" id="KW-0328">Glycosyltransferase</keyword>
<dbReference type="InterPro" id="IPR004170">
    <property type="entry name" value="WWE_dom"/>
</dbReference>
<dbReference type="GO" id="GO:0005634">
    <property type="term" value="C:nucleus"/>
    <property type="evidence" value="ECO:0007669"/>
    <property type="project" value="UniProtKB-SubCell"/>
</dbReference>
<dbReference type="PANTHER" id="PTHR45740:SF2">
    <property type="entry name" value="POLY [ADP-RIBOSE] POLYMERASE"/>
    <property type="match status" value="1"/>
</dbReference>
<dbReference type="PROSITE" id="PS50918">
    <property type="entry name" value="WWE"/>
    <property type="match status" value="1"/>
</dbReference>
<dbReference type="GO" id="GO:0003950">
    <property type="term" value="F:NAD+ poly-ADP-ribosyltransferase activity"/>
    <property type="evidence" value="ECO:0007669"/>
    <property type="project" value="UniProtKB-UniRule"/>
</dbReference>
<dbReference type="EC" id="2.4.2.-" evidence="4"/>
<keyword evidence="4" id="KW-0808">Transferase</keyword>
<evidence type="ECO:0000256" key="4">
    <source>
        <dbReference type="RuleBase" id="RU362114"/>
    </source>
</evidence>
<proteinExistence type="inferred from homology"/>
<dbReference type="InterPro" id="IPR051712">
    <property type="entry name" value="ARTD-AVP"/>
</dbReference>
<dbReference type="Pfam" id="PF02825">
    <property type="entry name" value="WWE"/>
    <property type="match status" value="1"/>
</dbReference>
<dbReference type="GO" id="GO:1990404">
    <property type="term" value="F:NAD+-protein mono-ADP-ribosyltransferase activity"/>
    <property type="evidence" value="ECO:0007669"/>
    <property type="project" value="TreeGrafter"/>
</dbReference>
<comment type="caution">
    <text evidence="9">The sequence shown here is derived from an EMBL/GenBank/DDBJ whole genome shotgun (WGS) entry which is preliminary data.</text>
</comment>
<evidence type="ECO:0000256" key="6">
    <source>
        <dbReference type="SAM" id="MobiDB-lite"/>
    </source>
</evidence>
<dbReference type="EMBL" id="CAUJNA010003807">
    <property type="protein sequence ID" value="CAJ1410171.1"/>
    <property type="molecule type" value="Genomic_DNA"/>
</dbReference>
<evidence type="ECO:0000256" key="1">
    <source>
        <dbReference type="ARBA" id="ARBA00004123"/>
    </source>
</evidence>
<gene>
    <name evidence="9" type="ORF">EVOR1521_LOCUS31084</name>
</gene>
<feature type="domain" description="PARP catalytic" evidence="8">
    <location>
        <begin position="303"/>
        <end position="552"/>
    </location>
</feature>
<keyword evidence="2" id="KW-0539">Nucleus</keyword>
<comment type="similarity">
    <text evidence="3">Belongs to the ARTD/PARP family.</text>
</comment>
<feature type="domain" description="WWE" evidence="7">
    <location>
        <begin position="154"/>
        <end position="239"/>
    </location>
</feature>
<keyword evidence="10" id="KW-1185">Reference proteome</keyword>
<protein>
    <recommendedName>
        <fullName evidence="4">Poly [ADP-ribose] polymerase</fullName>
        <shortName evidence="4">PARP</shortName>
        <ecNumber evidence="4">2.4.2.-</ecNumber>
    </recommendedName>
</protein>
<dbReference type="AlphaFoldDB" id="A0AA36JQZ3"/>
<dbReference type="InterPro" id="IPR037197">
    <property type="entry name" value="WWE_dom_sf"/>
</dbReference>
<dbReference type="SUPFAM" id="SSF117839">
    <property type="entry name" value="WWE domain"/>
    <property type="match status" value="1"/>
</dbReference>
<evidence type="ECO:0000313" key="9">
    <source>
        <dbReference type="EMBL" id="CAJ1410171.1"/>
    </source>
</evidence>
<evidence type="ECO:0000259" key="7">
    <source>
        <dbReference type="PROSITE" id="PS50918"/>
    </source>
</evidence>
<comment type="subcellular location">
    <subcellularLocation>
        <location evidence="1">Nucleus</location>
    </subcellularLocation>
</comment>
<dbReference type="Proteomes" id="UP001178507">
    <property type="component" value="Unassembled WGS sequence"/>
</dbReference>